<organism evidence="1 2">
    <name type="scientific">Prymnesium parvum</name>
    <name type="common">Toxic golden alga</name>
    <dbReference type="NCBI Taxonomy" id="97485"/>
    <lineage>
        <taxon>Eukaryota</taxon>
        <taxon>Haptista</taxon>
        <taxon>Haptophyta</taxon>
        <taxon>Prymnesiophyceae</taxon>
        <taxon>Prymnesiales</taxon>
        <taxon>Prymnesiaceae</taxon>
        <taxon>Prymnesium</taxon>
    </lineage>
</organism>
<dbReference type="Gene3D" id="1.25.10.10">
    <property type="entry name" value="Leucine-rich Repeat Variant"/>
    <property type="match status" value="1"/>
</dbReference>
<sequence length="94" mass="10023">MAQRSIAQHIASLKLGSDGHNEQEGALWNLAHDDVDNKIAIASADGSDHQKEAARVKSGNDSQKEWAAKALYSLAVNNNGIQIAIARGRQHPAA</sequence>
<protein>
    <submittedName>
        <fullName evidence="1">Uncharacterized protein</fullName>
    </submittedName>
</protein>
<dbReference type="Proteomes" id="UP001515480">
    <property type="component" value="Unassembled WGS sequence"/>
</dbReference>
<dbReference type="EMBL" id="JBGBPQ010000013">
    <property type="protein sequence ID" value="KAL1511842.1"/>
    <property type="molecule type" value="Genomic_DNA"/>
</dbReference>
<dbReference type="InterPro" id="IPR011989">
    <property type="entry name" value="ARM-like"/>
</dbReference>
<reference evidence="1 2" key="1">
    <citation type="journal article" date="2024" name="Science">
        <title>Giant polyketide synthase enzymes in the biosynthesis of giant marine polyether toxins.</title>
        <authorList>
            <person name="Fallon T.R."/>
            <person name="Shende V.V."/>
            <person name="Wierzbicki I.H."/>
            <person name="Pendleton A.L."/>
            <person name="Watervoot N.F."/>
            <person name="Auber R.P."/>
            <person name="Gonzalez D.J."/>
            <person name="Wisecaver J.H."/>
            <person name="Moore B.S."/>
        </authorList>
    </citation>
    <scope>NUCLEOTIDE SEQUENCE [LARGE SCALE GENOMIC DNA]</scope>
    <source>
        <strain evidence="1 2">12B1</strain>
    </source>
</reference>
<accession>A0AB34J3C3</accession>
<keyword evidence="2" id="KW-1185">Reference proteome</keyword>
<evidence type="ECO:0000313" key="1">
    <source>
        <dbReference type="EMBL" id="KAL1511842.1"/>
    </source>
</evidence>
<dbReference type="AlphaFoldDB" id="A0AB34J3C3"/>
<comment type="caution">
    <text evidence="1">The sequence shown here is derived from an EMBL/GenBank/DDBJ whole genome shotgun (WGS) entry which is preliminary data.</text>
</comment>
<evidence type="ECO:0000313" key="2">
    <source>
        <dbReference type="Proteomes" id="UP001515480"/>
    </source>
</evidence>
<gene>
    <name evidence="1" type="ORF">AB1Y20_005127</name>
</gene>
<proteinExistence type="predicted"/>
<name>A0AB34J3C3_PRYPA</name>